<name>A0ACC0VAY7_9HYPO</name>
<accession>A0ACC0VAY7</accession>
<sequence>MPPTEPSKRQRVSVACQACRAKRMRCDGKEPVCEACTKKGIECVYKHEENKRRPPSKKYVEALQARIRHLESQLVSSGNPLALSFLSANANDNFNGGGDEEESVADGQENERDPLTELTSSVGRLAVVDDGQLHYFGSQSSLNLPREPARYDAARFSRLKMETEGLAASRQLGLLINVSPELQEHLLDLYWKWQNPWNYIVHKGAFLKSLRGQDDGRYCSPLLLSAIFAISARYSDRVELRSVMNDPNTAGNAFCEQAKILLLYESETPSVTTIQAAAILALRIMSDGKEALGWLYCGNATRMAYNLGLHMDCTAWVSSGLISEDEAEVRKVTWWGCFVVDKLFSCGLGRPSSVQKSSITCPKPTINRDDEYSPWYARTSDTDQPISLGAHSHIASTAHYVSECMAIACEALELIYAPNGRLSRANIEDIVGKADVSLRAYYTALPTYLRLPASPKTPSLPHIYLSHIQYHTHLILLHRPLIKKKTQRRFSNVSAGPNATEPETAHVDQHMETCRHSAAEVSKMLRIYKQHYTLRQMPIAGVHLSFAAAVIHLIDARPSNPNRNWAIRRLETCIDTLRDLRMAWCAWADRSLRGIQLMSGDWYGCETSRLQHCTSEGSANNETSPPSVGAEELPPINFTADPQFGDPCAFLFDDSMSSEQDTENVREWLVESGYDLWSATFALQESSTTLF</sequence>
<reference evidence="1" key="1">
    <citation type="submission" date="2022-10" db="EMBL/GenBank/DDBJ databases">
        <title>Complete Genome of Trichothecium roseum strain YXFP-22015, a Plant Pathogen Isolated from Citrus.</title>
        <authorList>
            <person name="Wang Y."/>
            <person name="Zhu L."/>
        </authorList>
    </citation>
    <scope>NUCLEOTIDE SEQUENCE</scope>
    <source>
        <strain evidence="1">YXFP-22015</strain>
    </source>
</reference>
<organism evidence="1 2">
    <name type="scientific">Trichothecium roseum</name>
    <dbReference type="NCBI Taxonomy" id="47278"/>
    <lineage>
        <taxon>Eukaryota</taxon>
        <taxon>Fungi</taxon>
        <taxon>Dikarya</taxon>
        <taxon>Ascomycota</taxon>
        <taxon>Pezizomycotina</taxon>
        <taxon>Sordariomycetes</taxon>
        <taxon>Hypocreomycetidae</taxon>
        <taxon>Hypocreales</taxon>
        <taxon>Hypocreales incertae sedis</taxon>
        <taxon>Trichothecium</taxon>
    </lineage>
</organism>
<evidence type="ECO:0000313" key="2">
    <source>
        <dbReference type="Proteomes" id="UP001163324"/>
    </source>
</evidence>
<dbReference type="Proteomes" id="UP001163324">
    <property type="component" value="Chromosome 2"/>
</dbReference>
<comment type="caution">
    <text evidence="1">The sequence shown here is derived from an EMBL/GenBank/DDBJ whole genome shotgun (WGS) entry which is preliminary data.</text>
</comment>
<protein>
    <submittedName>
        <fullName evidence="1">Uncharacterized protein</fullName>
    </submittedName>
</protein>
<keyword evidence="2" id="KW-1185">Reference proteome</keyword>
<proteinExistence type="predicted"/>
<evidence type="ECO:0000313" key="1">
    <source>
        <dbReference type="EMBL" id="KAI9903469.1"/>
    </source>
</evidence>
<dbReference type="EMBL" id="CM047941">
    <property type="protein sequence ID" value="KAI9903469.1"/>
    <property type="molecule type" value="Genomic_DNA"/>
</dbReference>
<gene>
    <name evidence="1" type="ORF">N3K66_002821</name>
</gene>